<sequence>MTVTALLAPLVVLLNGLAAGVLLGTQLGGWPLLASLPPDRYVHAHAFFATRYDPAMPICLLGTLAGDLVLGLGGSQTPARVLCLAAALLAAATVAISITKNVPVNRWIRTIDPDNLPENFADLDPRGSWGPWNRRRSLLAVLALAANCAALSALL</sequence>
<dbReference type="Proteomes" id="UP001422759">
    <property type="component" value="Unassembled WGS sequence"/>
</dbReference>
<dbReference type="RefSeq" id="WP_344467715.1">
    <property type="nucleotide sequence ID" value="NZ_BAAANT010000029.1"/>
</dbReference>
<gene>
    <name evidence="2" type="ORF">GCM10009760_44990</name>
</gene>
<proteinExistence type="predicted"/>
<keyword evidence="1" id="KW-0472">Membrane</keyword>
<evidence type="ECO:0000313" key="3">
    <source>
        <dbReference type="Proteomes" id="UP001422759"/>
    </source>
</evidence>
<dbReference type="InterPro" id="IPR013901">
    <property type="entry name" value="Anthrone_oxy"/>
</dbReference>
<feature type="transmembrane region" description="Helical" evidence="1">
    <location>
        <begin position="81"/>
        <end position="99"/>
    </location>
</feature>
<evidence type="ECO:0000313" key="2">
    <source>
        <dbReference type="EMBL" id="GAA2150519.1"/>
    </source>
</evidence>
<evidence type="ECO:0000256" key="1">
    <source>
        <dbReference type="SAM" id="Phobius"/>
    </source>
</evidence>
<accession>A0ABN2ZZ14</accession>
<keyword evidence="1" id="KW-1133">Transmembrane helix</keyword>
<keyword evidence="1" id="KW-0812">Transmembrane</keyword>
<comment type="caution">
    <text evidence="2">The sequence shown here is derived from an EMBL/GenBank/DDBJ whole genome shotgun (WGS) entry which is preliminary data.</text>
</comment>
<dbReference type="EMBL" id="BAAANT010000029">
    <property type="protein sequence ID" value="GAA2150519.1"/>
    <property type="molecule type" value="Genomic_DNA"/>
</dbReference>
<reference evidence="2 3" key="1">
    <citation type="journal article" date="2019" name="Int. J. Syst. Evol. Microbiol.">
        <title>The Global Catalogue of Microorganisms (GCM) 10K type strain sequencing project: providing services to taxonomists for standard genome sequencing and annotation.</title>
        <authorList>
            <consortium name="The Broad Institute Genomics Platform"/>
            <consortium name="The Broad Institute Genome Sequencing Center for Infectious Disease"/>
            <person name="Wu L."/>
            <person name="Ma J."/>
        </authorList>
    </citation>
    <scope>NUCLEOTIDE SEQUENCE [LARGE SCALE GENOMIC DNA]</scope>
    <source>
        <strain evidence="2 3">JCM 14560</strain>
    </source>
</reference>
<keyword evidence="3" id="KW-1185">Reference proteome</keyword>
<name>A0ABN2ZZ14_9ACTN</name>
<organism evidence="2 3">
    <name type="scientific">Kitasatospora kazusensis</name>
    <dbReference type="NCBI Taxonomy" id="407974"/>
    <lineage>
        <taxon>Bacteria</taxon>
        <taxon>Bacillati</taxon>
        <taxon>Actinomycetota</taxon>
        <taxon>Actinomycetes</taxon>
        <taxon>Kitasatosporales</taxon>
        <taxon>Streptomycetaceae</taxon>
        <taxon>Kitasatospora</taxon>
    </lineage>
</organism>
<dbReference type="Pfam" id="PF08592">
    <property type="entry name" value="Anthrone_oxy"/>
    <property type="match status" value="1"/>
</dbReference>
<protein>
    <submittedName>
        <fullName evidence="2">DUF1772 domain-containing protein</fullName>
    </submittedName>
</protein>